<reference evidence="2 3" key="1">
    <citation type="submission" date="2016-10" db="EMBL/GenBank/DDBJ databases">
        <authorList>
            <person name="de Groot N.N."/>
        </authorList>
    </citation>
    <scope>NUCLEOTIDE SEQUENCE [LARGE SCALE GENOMIC DNA]</scope>
    <source>
        <strain evidence="2 3">L14</strain>
    </source>
</reference>
<dbReference type="InterPro" id="IPR027417">
    <property type="entry name" value="P-loop_NTPase"/>
</dbReference>
<gene>
    <name evidence="2" type="ORF">SAMN05216587_11525</name>
</gene>
<evidence type="ECO:0000313" key="3">
    <source>
        <dbReference type="Proteomes" id="UP000183843"/>
    </source>
</evidence>
<dbReference type="EMBL" id="FOJX01000015">
    <property type="protein sequence ID" value="SFB13827.1"/>
    <property type="molecule type" value="Genomic_DNA"/>
</dbReference>
<dbReference type="PANTHER" id="PTHR43581">
    <property type="entry name" value="ATP/GTP PHOSPHATASE"/>
    <property type="match status" value="1"/>
</dbReference>
<evidence type="ECO:0000259" key="1">
    <source>
        <dbReference type="Pfam" id="PF13175"/>
    </source>
</evidence>
<dbReference type="AlphaFoldDB" id="A0A1I0YLN8"/>
<sequence length="138" mass="16252">MLRQEKSFVIIEEPEAHIYPTLQREVILFIIQFMNITGSKVIVTTHSPYIFAMSNLLYYAGSLEQKKEPNKLVDIIDKNHRIHPSKFLAWKLFSDKEALRVNDDKENEFDTSLIDEVSDIINKDYTKLYYYEVDNGET</sequence>
<accession>A0A1I0YLN8</accession>
<organism evidence="2 3">
    <name type="scientific">Selenomonas ruminantium</name>
    <dbReference type="NCBI Taxonomy" id="971"/>
    <lineage>
        <taxon>Bacteria</taxon>
        <taxon>Bacillati</taxon>
        <taxon>Bacillota</taxon>
        <taxon>Negativicutes</taxon>
        <taxon>Selenomonadales</taxon>
        <taxon>Selenomonadaceae</taxon>
        <taxon>Selenomonas</taxon>
    </lineage>
</organism>
<dbReference type="InterPro" id="IPR041685">
    <property type="entry name" value="AAA_GajA/Old/RecF-like"/>
</dbReference>
<protein>
    <submittedName>
        <fullName evidence="2">AAA ATPase domain-containing protein</fullName>
    </submittedName>
</protein>
<proteinExistence type="predicted"/>
<dbReference type="SUPFAM" id="SSF52540">
    <property type="entry name" value="P-loop containing nucleoside triphosphate hydrolases"/>
    <property type="match status" value="1"/>
</dbReference>
<dbReference type="InterPro" id="IPR051396">
    <property type="entry name" value="Bact_Antivir_Def_Nuclease"/>
</dbReference>
<dbReference type="Gene3D" id="3.40.50.300">
    <property type="entry name" value="P-loop containing nucleotide triphosphate hydrolases"/>
    <property type="match status" value="1"/>
</dbReference>
<feature type="domain" description="Endonuclease GajA/Old nuclease/RecF-like AAA" evidence="1">
    <location>
        <begin position="4"/>
        <end position="50"/>
    </location>
</feature>
<evidence type="ECO:0000313" key="2">
    <source>
        <dbReference type="EMBL" id="SFB13827.1"/>
    </source>
</evidence>
<dbReference type="Proteomes" id="UP000183843">
    <property type="component" value="Unassembled WGS sequence"/>
</dbReference>
<dbReference type="PANTHER" id="PTHR43581:SF4">
    <property type="entry name" value="ATP_GTP PHOSPHATASE"/>
    <property type="match status" value="1"/>
</dbReference>
<dbReference type="Pfam" id="PF13175">
    <property type="entry name" value="AAA_15"/>
    <property type="match status" value="1"/>
</dbReference>
<name>A0A1I0YLN8_SELRU</name>